<evidence type="ECO:0000313" key="9">
    <source>
        <dbReference type="Proteomes" id="UP001140562"/>
    </source>
</evidence>
<evidence type="ECO:0000256" key="1">
    <source>
        <dbReference type="ARBA" id="ARBA00005446"/>
    </source>
</evidence>
<protein>
    <recommendedName>
        <fullName evidence="5">DNA 3'-5' helicase</fullName>
        <ecNumber evidence="5">5.6.2.4</ecNumber>
    </recommendedName>
</protein>
<feature type="domain" description="Helicase C-terminal" evidence="7">
    <location>
        <begin position="167"/>
        <end position="309"/>
    </location>
</feature>
<accession>A0A9W8WPI3</accession>
<dbReference type="GO" id="GO:0005524">
    <property type="term" value="F:ATP binding"/>
    <property type="evidence" value="ECO:0007669"/>
    <property type="project" value="UniProtKB-KW"/>
</dbReference>
<keyword evidence="9" id="KW-1185">Reference proteome</keyword>
<sequence length="514" mass="58023">MLFMLPASVSPDGVTVVIAPLNALRDSLQDRCNQLGIPCAKWDGRRPPYWARIVLVTPEGAVTKAFSRFIDEKRMMQQLDRTVIDECHVLLESNATWRPDVLKLTEMTDKGTQVIYLTATLPPTLQPAFLQTAGLNLKTLTICRDEHTTRTNIAYQVLDYERGSLDGVLTTLVAAKRKKYGPEAQILVFCTSVEETKRLAKLFQCSAYYCEMATDDDKARMVRNFTSGLEKLCTATSMLSLGLDAASVRVVIHASMCRLLLQYVQESGRAGRTGEAKCDLCEQLPRGVKRKAAEKEQDAQGQMSTTAATAAKARREELEGLAALEERKSEIQLRRKTEQAGYQLERLRQHLDRWSNACVICMAAHAKSADHRWEYCQNASEAQIKVVQGKIRWMHRVKWEGHARCNYCWAPQALCNRWEETDTPGAFARRRNALCQYVDVLQRAAAALLALRESACRPWLEQQMQEAVIVQGSYDEQLRKWLGLKTKMSEKDMIGADLLNCALASQRKQLNIGK</sequence>
<dbReference type="OrthoDB" id="2608216at2759"/>
<comment type="caution">
    <text evidence="8">The sequence shown here is derived from an EMBL/GenBank/DDBJ whole genome shotgun (WGS) entry which is preliminary data.</text>
</comment>
<dbReference type="SUPFAM" id="SSF52540">
    <property type="entry name" value="P-loop containing nucleoside triphosphate hydrolases"/>
    <property type="match status" value="1"/>
</dbReference>
<dbReference type="PANTHER" id="PTHR13710:SF154">
    <property type="entry name" value="RECQ HELICASE, PUTATIVE (AFU_ORTHOLOGUE AFUA_6G14720)-RELATED"/>
    <property type="match status" value="1"/>
</dbReference>
<dbReference type="InterPro" id="IPR001650">
    <property type="entry name" value="Helicase_C-like"/>
</dbReference>
<dbReference type="PANTHER" id="PTHR13710">
    <property type="entry name" value="DNA HELICASE RECQ FAMILY MEMBER"/>
    <property type="match status" value="1"/>
</dbReference>
<keyword evidence="3" id="KW-0067">ATP-binding</keyword>
<dbReference type="Pfam" id="PF00271">
    <property type="entry name" value="Helicase_C"/>
    <property type="match status" value="1"/>
</dbReference>
<dbReference type="Gene3D" id="3.40.50.300">
    <property type="entry name" value="P-loop containing nucleotide triphosphate hydrolases"/>
    <property type="match status" value="2"/>
</dbReference>
<dbReference type="PROSITE" id="PS51194">
    <property type="entry name" value="HELICASE_CTER"/>
    <property type="match status" value="1"/>
</dbReference>
<reference evidence="8" key="1">
    <citation type="submission" date="2022-10" db="EMBL/GenBank/DDBJ databases">
        <title>Tapping the CABI collections for fungal endophytes: first genome assemblies for Collariella, Neodidymelliopsis, Ascochyta clinopodiicola, Didymella pomorum, Didymosphaeria variabile, Neocosmospora piperis and Neocucurbitaria cava.</title>
        <authorList>
            <person name="Hill R."/>
        </authorList>
    </citation>
    <scope>NUCLEOTIDE SEQUENCE</scope>
    <source>
        <strain evidence="8">IMI 360193</strain>
    </source>
</reference>
<dbReference type="EC" id="5.6.2.4" evidence="5"/>
<dbReference type="Proteomes" id="UP001140562">
    <property type="component" value="Unassembled WGS sequence"/>
</dbReference>
<dbReference type="InterPro" id="IPR027417">
    <property type="entry name" value="P-loop_NTPase"/>
</dbReference>
<evidence type="ECO:0000256" key="2">
    <source>
        <dbReference type="ARBA" id="ARBA00022741"/>
    </source>
</evidence>
<evidence type="ECO:0000256" key="3">
    <source>
        <dbReference type="ARBA" id="ARBA00022840"/>
    </source>
</evidence>
<dbReference type="GO" id="GO:0000724">
    <property type="term" value="P:double-strand break repair via homologous recombination"/>
    <property type="evidence" value="ECO:0007669"/>
    <property type="project" value="TreeGrafter"/>
</dbReference>
<comment type="similarity">
    <text evidence="1">Belongs to the helicase family. RecQ subfamily.</text>
</comment>
<dbReference type="GO" id="GO:0043138">
    <property type="term" value="F:3'-5' DNA helicase activity"/>
    <property type="evidence" value="ECO:0007669"/>
    <property type="project" value="UniProtKB-EC"/>
</dbReference>
<proteinExistence type="inferred from homology"/>
<dbReference type="GO" id="GO:0005694">
    <property type="term" value="C:chromosome"/>
    <property type="evidence" value="ECO:0007669"/>
    <property type="project" value="TreeGrafter"/>
</dbReference>
<dbReference type="EMBL" id="JAPEUV010000228">
    <property type="protein sequence ID" value="KAJ4330093.1"/>
    <property type="molecule type" value="Genomic_DNA"/>
</dbReference>
<dbReference type="GO" id="GO:0003676">
    <property type="term" value="F:nucleic acid binding"/>
    <property type="evidence" value="ECO:0007669"/>
    <property type="project" value="InterPro"/>
</dbReference>
<dbReference type="GO" id="GO:0005737">
    <property type="term" value="C:cytoplasm"/>
    <property type="evidence" value="ECO:0007669"/>
    <property type="project" value="TreeGrafter"/>
</dbReference>
<name>A0A9W8WPI3_9PLEO</name>
<dbReference type="PROSITE" id="PS51192">
    <property type="entry name" value="HELICASE_ATP_BIND_1"/>
    <property type="match status" value="1"/>
</dbReference>
<feature type="domain" description="Helicase ATP-binding" evidence="6">
    <location>
        <begin position="1"/>
        <end position="139"/>
    </location>
</feature>
<dbReference type="InterPro" id="IPR014001">
    <property type="entry name" value="Helicase_ATP-bd"/>
</dbReference>
<dbReference type="Pfam" id="PF00270">
    <property type="entry name" value="DEAD"/>
    <property type="match status" value="1"/>
</dbReference>
<comment type="catalytic activity">
    <reaction evidence="4">
        <text>Couples ATP hydrolysis with the unwinding of duplex DNA by translocating in the 3'-5' direction.</text>
        <dbReference type="EC" id="5.6.2.4"/>
    </reaction>
</comment>
<dbReference type="InterPro" id="IPR011545">
    <property type="entry name" value="DEAD/DEAH_box_helicase_dom"/>
</dbReference>
<dbReference type="SMART" id="SM00490">
    <property type="entry name" value="HELICc"/>
    <property type="match status" value="1"/>
</dbReference>
<organism evidence="8 9">
    <name type="scientific">Didymella glomerata</name>
    <dbReference type="NCBI Taxonomy" id="749621"/>
    <lineage>
        <taxon>Eukaryota</taxon>
        <taxon>Fungi</taxon>
        <taxon>Dikarya</taxon>
        <taxon>Ascomycota</taxon>
        <taxon>Pezizomycotina</taxon>
        <taxon>Dothideomycetes</taxon>
        <taxon>Pleosporomycetidae</taxon>
        <taxon>Pleosporales</taxon>
        <taxon>Pleosporineae</taxon>
        <taxon>Didymellaceae</taxon>
        <taxon>Didymella</taxon>
    </lineage>
</organism>
<evidence type="ECO:0000256" key="4">
    <source>
        <dbReference type="ARBA" id="ARBA00034617"/>
    </source>
</evidence>
<gene>
    <name evidence="8" type="ORF">N0V87_010308</name>
</gene>
<evidence type="ECO:0000256" key="5">
    <source>
        <dbReference type="ARBA" id="ARBA00034808"/>
    </source>
</evidence>
<dbReference type="GO" id="GO:0009378">
    <property type="term" value="F:four-way junction helicase activity"/>
    <property type="evidence" value="ECO:0007669"/>
    <property type="project" value="TreeGrafter"/>
</dbReference>
<evidence type="ECO:0000313" key="8">
    <source>
        <dbReference type="EMBL" id="KAJ4330093.1"/>
    </source>
</evidence>
<evidence type="ECO:0000259" key="7">
    <source>
        <dbReference type="PROSITE" id="PS51194"/>
    </source>
</evidence>
<dbReference type="AlphaFoldDB" id="A0A9W8WPI3"/>
<keyword evidence="2" id="KW-0547">Nucleotide-binding</keyword>
<evidence type="ECO:0000259" key="6">
    <source>
        <dbReference type="PROSITE" id="PS51192"/>
    </source>
</evidence>